<dbReference type="SMART" id="SM00248">
    <property type="entry name" value="ANK"/>
    <property type="match status" value="23"/>
</dbReference>
<feature type="repeat" description="ANK" evidence="3">
    <location>
        <begin position="603"/>
        <end position="636"/>
    </location>
</feature>
<feature type="repeat" description="ANK" evidence="3">
    <location>
        <begin position="440"/>
        <end position="472"/>
    </location>
</feature>
<dbReference type="PANTHER" id="PTHR24198:SF165">
    <property type="entry name" value="ANKYRIN REPEAT-CONTAINING PROTEIN-RELATED"/>
    <property type="match status" value="1"/>
</dbReference>
<dbReference type="GeneID" id="106054182"/>
<feature type="repeat" description="ANK" evidence="3">
    <location>
        <begin position="771"/>
        <end position="813"/>
    </location>
</feature>
<accession>A0A9W2ZQQ5</accession>
<dbReference type="OMA" id="QDHRYGA"/>
<dbReference type="Gene3D" id="1.25.40.20">
    <property type="entry name" value="Ankyrin repeat-containing domain"/>
    <property type="match status" value="7"/>
</dbReference>
<keyword evidence="4" id="KW-1185">Reference proteome</keyword>
<feature type="repeat" description="ANK" evidence="3">
    <location>
        <begin position="637"/>
        <end position="669"/>
    </location>
</feature>
<feature type="repeat" description="ANK" evidence="3">
    <location>
        <begin position="705"/>
        <end position="737"/>
    </location>
</feature>
<feature type="repeat" description="ANK" evidence="3">
    <location>
        <begin position="253"/>
        <end position="287"/>
    </location>
</feature>
<proteinExistence type="predicted"/>
<keyword evidence="1" id="KW-0677">Repeat</keyword>
<feature type="repeat" description="ANK" evidence="3">
    <location>
        <begin position="289"/>
        <end position="321"/>
    </location>
</feature>
<feature type="repeat" description="ANK" evidence="3">
    <location>
        <begin position="847"/>
        <end position="879"/>
    </location>
</feature>
<dbReference type="KEGG" id="bgt:106054182"/>
<evidence type="ECO:0000256" key="3">
    <source>
        <dbReference type="PROSITE-ProRule" id="PRU00023"/>
    </source>
</evidence>
<dbReference type="PROSITE" id="PS50297">
    <property type="entry name" value="ANK_REP_REGION"/>
    <property type="match status" value="11"/>
</dbReference>
<dbReference type="RefSeq" id="XP_055877322.1">
    <property type="nucleotide sequence ID" value="XM_056021347.1"/>
</dbReference>
<dbReference type="OrthoDB" id="6064453at2759"/>
<organism evidence="4 6">
    <name type="scientific">Biomphalaria glabrata</name>
    <name type="common">Bloodfluke planorb</name>
    <name type="synonym">Freshwater snail</name>
    <dbReference type="NCBI Taxonomy" id="6526"/>
    <lineage>
        <taxon>Eukaryota</taxon>
        <taxon>Metazoa</taxon>
        <taxon>Spiralia</taxon>
        <taxon>Lophotrochozoa</taxon>
        <taxon>Mollusca</taxon>
        <taxon>Gastropoda</taxon>
        <taxon>Heterobranchia</taxon>
        <taxon>Euthyneura</taxon>
        <taxon>Panpulmonata</taxon>
        <taxon>Hygrophila</taxon>
        <taxon>Lymnaeoidea</taxon>
        <taxon>Planorbidae</taxon>
        <taxon>Biomphalaria</taxon>
    </lineage>
</organism>
<dbReference type="InterPro" id="IPR036770">
    <property type="entry name" value="Ankyrin_rpt-contain_sf"/>
</dbReference>
<dbReference type="SUPFAM" id="SSF48403">
    <property type="entry name" value="Ankyrin repeat"/>
    <property type="match status" value="3"/>
</dbReference>
<evidence type="ECO:0000256" key="1">
    <source>
        <dbReference type="ARBA" id="ARBA00022737"/>
    </source>
</evidence>
<keyword evidence="2 3" id="KW-0040">ANK repeat</keyword>
<dbReference type="PROSITE" id="PS50088">
    <property type="entry name" value="ANK_REPEAT"/>
    <property type="match status" value="13"/>
</dbReference>
<dbReference type="RefSeq" id="XP_013065407.2">
    <property type="nucleotide sequence ID" value="XM_013209953.2"/>
</dbReference>
<protein>
    <submittedName>
        <fullName evidence="5 6">Serine/threonine-protein phosphatase 6 regulatory ankyrin repeat subunit A-like</fullName>
    </submittedName>
</protein>
<dbReference type="Pfam" id="PF12796">
    <property type="entry name" value="Ank_2"/>
    <property type="match status" value="6"/>
</dbReference>
<dbReference type="AlphaFoldDB" id="A0A9W2ZQQ5"/>
<dbReference type="PANTHER" id="PTHR24198">
    <property type="entry name" value="ANKYRIN REPEAT AND PROTEIN KINASE DOMAIN-CONTAINING PROTEIN"/>
    <property type="match status" value="1"/>
</dbReference>
<evidence type="ECO:0000313" key="6">
    <source>
        <dbReference type="RefSeq" id="XP_055877322.1"/>
    </source>
</evidence>
<feature type="repeat" description="ANK" evidence="3">
    <location>
        <begin position="354"/>
        <end position="382"/>
    </location>
</feature>
<feature type="repeat" description="ANK" evidence="3">
    <location>
        <begin position="89"/>
        <end position="121"/>
    </location>
</feature>
<evidence type="ECO:0000313" key="4">
    <source>
        <dbReference type="Proteomes" id="UP001165740"/>
    </source>
</evidence>
<dbReference type="PRINTS" id="PR01415">
    <property type="entry name" value="ANKYRIN"/>
</dbReference>
<evidence type="ECO:0000256" key="2">
    <source>
        <dbReference type="ARBA" id="ARBA00023043"/>
    </source>
</evidence>
<feature type="repeat" description="ANK" evidence="3">
    <location>
        <begin position="473"/>
        <end position="505"/>
    </location>
</feature>
<feature type="repeat" description="ANK" evidence="3">
    <location>
        <begin position="738"/>
        <end position="770"/>
    </location>
</feature>
<name>A0A9W2ZQQ5_BIOGL</name>
<reference evidence="5 6" key="1">
    <citation type="submission" date="2025-04" db="UniProtKB">
        <authorList>
            <consortium name="RefSeq"/>
        </authorList>
    </citation>
    <scope>IDENTIFICATION</scope>
</reference>
<gene>
    <name evidence="5 6" type="primary">LOC106054182</name>
</gene>
<dbReference type="Proteomes" id="UP001165740">
    <property type="component" value="Chromosome 2"/>
</dbReference>
<feature type="repeat" description="ANK" evidence="3">
    <location>
        <begin position="506"/>
        <end position="538"/>
    </location>
</feature>
<evidence type="ECO:0000313" key="5">
    <source>
        <dbReference type="RefSeq" id="XP_013065407.2"/>
    </source>
</evidence>
<sequence>MAASEDHRKHLCDLKPDQLNGEIKSVSLESDLLELVLNGNINELIEKWNFIQRNLDIAAAFLKSAELGNKRIVQIFIENGADINSTNILGNTALHIAAQHGFFDLVKILVRNGAKVNEQNLNGDTALMLGVRSACSLPLIEYLLCDESVANVNLQNYLGKTALMIAIEQHDFSAMKLLLSHKEILLGLKDTNGRTAYDIAKDLRLGELFSIFESCRVKLVNPLFLAIKQNSVALIRSVLYTLGKEEVNTLDDSGFSPLMVSLKGKNVNMEIISMLLKAGADVNEGSPVDNLTPLFLACKAGCLQAVKLLVKEGADVNSQTTSKLTPLMWASQYPTGITEFLIDNKANVNFKNNNGETALMFSLRQWNKTCFELLIKNGAEINDAAFSLTVNMKWYKMLDKGNLVVSKNVLNKTFLSACKENDLKLAEFLLENGAEVNHIGNNKAIPLALALGNVKLVNLLISYGADVNLKTKSGSCPLIKAVKLDDCQALEILIKEGADLNAVNSKGYTALMVAAQKEKLHVMNILLENGADVNYMSTANGHLSALNVALSNDKTESVSLLLSRGAFVNQIANSPLKQALSGDPKNMELCLKYGADPNTRFSDASTVLMLAISSQCDHSKIKLLLDFGADTNITNNKGESALILAARHSPTIILELLIQIGADINIEDEHGSSVLLQTLPYSSSDYNKIALLIDSGANVNSRNQMGDTPLLVAAQCSNVNIMRLLVAKGANVNVQDQGGYTPLMHAVITGSYEKLKFLIDCNANLELQSFSGMTALIVAACRQPRMLNYTVAGACFIIKLLLDKGANLNAQDQRGFTALMHAVIDRCYEKVNVLIQYKADLNIKSFGGHTAVLLATSQGNTAILEALLDAGASVNIENDNGDSVIRLLLPHLYSWSPHTLPTNWLICFKLLLAAGAKVDLQNPNNALLFHKLIVFYDEPELIDLFINTGAAPTAISLAALRDICTIPSHYTFCDNIEIVSPLLTAMFAKNNNLVSCFLKCLYLHKSDVSLSQNKGLHYRVYRENTSALSAIVPNIPFSLSCLSFLAVSTAVGNGLDRKSRIDSLPIPTVIKNSLLFLTHKPCVPDNKVKEYTQRVDFQNYTQQGLLGLDIAD</sequence>
<dbReference type="InterPro" id="IPR002110">
    <property type="entry name" value="Ankyrin_rpt"/>
</dbReference>